<dbReference type="eggNOG" id="ENOG5031W2T">
    <property type="taxonomic scope" value="Bacteria"/>
</dbReference>
<dbReference type="Proteomes" id="UP000009234">
    <property type="component" value="Chromosome"/>
</dbReference>
<dbReference type="InterPro" id="IPR006016">
    <property type="entry name" value="UspA"/>
</dbReference>
<organism evidence="2 3">
    <name type="scientific">Desulforamulus ruminis (strain ATCC 23193 / DSM 2154 / NCIMB 8452 / DL)</name>
    <name type="common">Desulfotomaculum ruminis</name>
    <dbReference type="NCBI Taxonomy" id="696281"/>
    <lineage>
        <taxon>Bacteria</taxon>
        <taxon>Bacillati</taxon>
        <taxon>Bacillota</taxon>
        <taxon>Clostridia</taxon>
        <taxon>Eubacteriales</taxon>
        <taxon>Peptococcaceae</taxon>
        <taxon>Desulforamulus</taxon>
    </lineage>
</organism>
<dbReference type="Gene3D" id="3.40.50.12370">
    <property type="match status" value="1"/>
</dbReference>
<feature type="domain" description="UspA" evidence="1">
    <location>
        <begin position="1"/>
        <end position="148"/>
    </location>
</feature>
<proteinExistence type="predicted"/>
<dbReference type="HOGENOM" id="CLU_1692642_0_0_9"/>
<evidence type="ECO:0000313" key="3">
    <source>
        <dbReference type="Proteomes" id="UP000009234"/>
    </source>
</evidence>
<reference evidence="2 3" key="2">
    <citation type="journal article" date="2012" name="Stand. Genomic Sci.">
        <title>Complete genome sequence of the sulfate-reducing firmicute Desulfotomaculum ruminis type strain (DL(T)).</title>
        <authorList>
            <person name="Spring S."/>
            <person name="Visser M."/>
            <person name="Lu M."/>
            <person name="Copeland A."/>
            <person name="Lapidus A."/>
            <person name="Lucas S."/>
            <person name="Cheng J.F."/>
            <person name="Han C."/>
            <person name="Tapia R."/>
            <person name="Goodwin L.A."/>
            <person name="Pitluck S."/>
            <person name="Ivanova N."/>
            <person name="Land M."/>
            <person name="Hauser L."/>
            <person name="Larimer F."/>
            <person name="Rohde M."/>
            <person name="Goker M."/>
            <person name="Detter J.C."/>
            <person name="Kyrpides N.C."/>
            <person name="Woyke T."/>
            <person name="Schaap P.J."/>
            <person name="Plugge C.M."/>
            <person name="Muyzer G."/>
            <person name="Kuever J."/>
            <person name="Pereira I.A."/>
            <person name="Parshina S.N."/>
            <person name="Bernier-Latmani R."/>
            <person name="Stams A.J."/>
            <person name="Klenk H.P."/>
        </authorList>
    </citation>
    <scope>NUCLEOTIDE SEQUENCE [LARGE SCALE GENOMIC DNA]</scope>
    <source>
        <strain evidence="3">ATCC 23193 / DSM 2154 / NCIB 8452 / DL</strain>
    </source>
</reference>
<dbReference type="RefSeq" id="WP_013842043.1">
    <property type="nucleotide sequence ID" value="NC_015589.1"/>
</dbReference>
<reference evidence="3" key="1">
    <citation type="submission" date="2011-05" db="EMBL/GenBank/DDBJ databases">
        <title>Complete sequence of Desulfotomaculum ruminis DSM 2154.</title>
        <authorList>
            <person name="Lucas S."/>
            <person name="Copeland A."/>
            <person name="Lapidus A."/>
            <person name="Cheng J.-F."/>
            <person name="Goodwin L."/>
            <person name="Pitluck S."/>
            <person name="Lu M."/>
            <person name="Detter J.C."/>
            <person name="Han C."/>
            <person name="Tapia R."/>
            <person name="Land M."/>
            <person name="Hauser L."/>
            <person name="Kyrpides N."/>
            <person name="Ivanova N."/>
            <person name="Mikhailova N."/>
            <person name="Pagani I."/>
            <person name="Stams A.J.M."/>
            <person name="Plugge C.M."/>
            <person name="Muyzer G."/>
            <person name="Kuever J."/>
            <person name="Parshina S.N."/>
            <person name="Ivanova A.E."/>
            <person name="Nazina T.N."/>
            <person name="Brambilla E."/>
            <person name="Spring S."/>
            <person name="Klenk H.-P."/>
            <person name="Woyke T."/>
        </authorList>
    </citation>
    <scope>NUCLEOTIDE SEQUENCE [LARGE SCALE GENOMIC DNA]</scope>
    <source>
        <strain evidence="3">ATCC 23193 / DSM 2154 / NCIB 8452 / DL</strain>
    </source>
</reference>
<dbReference type="CDD" id="cd00293">
    <property type="entry name" value="USP-like"/>
    <property type="match status" value="1"/>
</dbReference>
<protein>
    <recommendedName>
        <fullName evidence="1">UspA domain-containing protein</fullName>
    </recommendedName>
</protein>
<dbReference type="KEGG" id="dru:Desru_2027"/>
<name>F6DVC8_DESRL</name>
<accession>F6DVC8</accession>
<evidence type="ECO:0000313" key="2">
    <source>
        <dbReference type="EMBL" id="AEG60281.1"/>
    </source>
</evidence>
<keyword evidence="3" id="KW-1185">Reference proteome</keyword>
<evidence type="ECO:0000259" key="1">
    <source>
        <dbReference type="Pfam" id="PF00582"/>
    </source>
</evidence>
<dbReference type="STRING" id="696281.Desru_2027"/>
<gene>
    <name evidence="2" type="ordered locus">Desru_2027</name>
</gene>
<dbReference type="SUPFAM" id="SSF52402">
    <property type="entry name" value="Adenine nucleotide alpha hydrolases-like"/>
    <property type="match status" value="1"/>
</dbReference>
<dbReference type="EMBL" id="CP002780">
    <property type="protein sequence ID" value="AEG60281.1"/>
    <property type="molecule type" value="Genomic_DNA"/>
</dbReference>
<dbReference type="AlphaFoldDB" id="F6DVC8"/>
<sequence>MRKRITIITDESGPAVEAVDMAMKLARSQELPVSVVFILDEGMRYLLGDEWMSTAEARTSFFQWLEKEQKDQIQQTMTCYTQKATEQGIEITAKVLVGKPERIIIETGNHPETAFMVIPNPHAKTSRLAGFQYNLHSMAKKVRCPLLIGPA</sequence>
<dbReference type="Pfam" id="PF00582">
    <property type="entry name" value="Usp"/>
    <property type="match status" value="1"/>
</dbReference>